<feature type="region of interest" description="Disordered" evidence="1">
    <location>
        <begin position="122"/>
        <end position="141"/>
    </location>
</feature>
<reference evidence="2" key="1">
    <citation type="submission" date="2020-11" db="EMBL/GenBank/DDBJ databases">
        <authorList>
            <person name="Tran Van P."/>
        </authorList>
    </citation>
    <scope>NUCLEOTIDE SEQUENCE</scope>
</reference>
<proteinExistence type="predicted"/>
<dbReference type="AlphaFoldDB" id="A0A7R9HXR1"/>
<gene>
    <name evidence="2" type="ORF">TBIB3V08_LOCUS2673</name>
</gene>
<protein>
    <submittedName>
        <fullName evidence="2">Uncharacterized protein</fullName>
    </submittedName>
</protein>
<dbReference type="EMBL" id="OD564891">
    <property type="protein sequence ID" value="CAD7440146.1"/>
    <property type="molecule type" value="Genomic_DNA"/>
</dbReference>
<organism evidence="2">
    <name type="scientific">Timema bartmani</name>
    <dbReference type="NCBI Taxonomy" id="61472"/>
    <lineage>
        <taxon>Eukaryota</taxon>
        <taxon>Metazoa</taxon>
        <taxon>Ecdysozoa</taxon>
        <taxon>Arthropoda</taxon>
        <taxon>Hexapoda</taxon>
        <taxon>Insecta</taxon>
        <taxon>Pterygota</taxon>
        <taxon>Neoptera</taxon>
        <taxon>Polyneoptera</taxon>
        <taxon>Phasmatodea</taxon>
        <taxon>Timematodea</taxon>
        <taxon>Timematoidea</taxon>
        <taxon>Timematidae</taxon>
        <taxon>Timema</taxon>
    </lineage>
</organism>
<sequence length="286" mass="32543">MCSLSHSQRFDAEGNGKPAHFTTFLVHALSIVATFLPSLVPPSWPLTLLYLWGGLAEESLLPVILAIFDSNFSGWVASVYSRDHKIFADIAAHNQGMRKGEFRGSVSTFVWRESRKQLRKNPFSVHPTGIKPHSPHHRQPVYRKSNSLDHASTEAGWIVGVRTIVGGKSSHKPQRSPIVLMGNFGYSALLSWMLNHLIINIPPSKNMPSFRSQMVPCSLQWMEGTRSFINTEQEKVQEHQFPTYFLSIPVWSLLKAIYKETKRYKNFSFIIFLTAYTIIKALCRRI</sequence>
<accession>A0A7R9HXR1</accession>
<evidence type="ECO:0000256" key="1">
    <source>
        <dbReference type="SAM" id="MobiDB-lite"/>
    </source>
</evidence>
<evidence type="ECO:0000313" key="2">
    <source>
        <dbReference type="EMBL" id="CAD7440146.1"/>
    </source>
</evidence>
<name>A0A7R9HXR1_9NEOP</name>